<feature type="chain" id="PRO_5043778968" evidence="1">
    <location>
        <begin position="22"/>
        <end position="213"/>
    </location>
</feature>
<evidence type="ECO:0000313" key="2">
    <source>
        <dbReference type="EMBL" id="MDN0023846.1"/>
    </source>
</evidence>
<dbReference type="Gene3D" id="3.10.50.40">
    <property type="match status" value="1"/>
</dbReference>
<reference evidence="3" key="2">
    <citation type="submission" date="2023-08" db="EMBL/GenBank/DDBJ databases">
        <title>Identification and characterization of horizontal gene transfer across gut microbiota members of farm animals based on homology search.</title>
        <authorList>
            <person name="Schwarzerova J."/>
            <person name="Nykrynova M."/>
            <person name="Jureckova K."/>
            <person name="Cejkova D."/>
            <person name="Rychlik I."/>
        </authorList>
    </citation>
    <scope>NUCLEOTIDE SEQUENCE</scope>
    <source>
        <strain evidence="3">ET15</strain>
        <strain evidence="2">ET37</strain>
    </source>
</reference>
<dbReference type="Proteomes" id="UP001168478">
    <property type="component" value="Unassembled WGS sequence"/>
</dbReference>
<dbReference type="PROSITE" id="PS51257">
    <property type="entry name" value="PROKAR_LIPOPROTEIN"/>
    <property type="match status" value="1"/>
</dbReference>
<accession>A0AAW7JM86</accession>
<gene>
    <name evidence="2" type="ORF">QVN81_12625</name>
    <name evidence="3" type="ORF">QVN84_12890</name>
</gene>
<dbReference type="RefSeq" id="WP_021993234.1">
    <property type="nucleotide sequence ID" value="NZ_CALUKV010000022.1"/>
</dbReference>
<dbReference type="InterPro" id="IPR046357">
    <property type="entry name" value="PPIase_dom_sf"/>
</dbReference>
<organism evidence="3 5">
    <name type="scientific">Leyella lascolaii</name>
    <dbReference type="NCBI Taxonomy" id="1776379"/>
    <lineage>
        <taxon>Bacteria</taxon>
        <taxon>Pseudomonadati</taxon>
        <taxon>Bacteroidota</taxon>
        <taxon>Bacteroidia</taxon>
        <taxon>Bacteroidales</taxon>
        <taxon>Prevotellaceae</taxon>
        <taxon>Leyella</taxon>
    </lineage>
</organism>
<keyword evidence="4" id="KW-1185">Reference proteome</keyword>
<evidence type="ECO:0000256" key="1">
    <source>
        <dbReference type="SAM" id="SignalP"/>
    </source>
</evidence>
<protein>
    <submittedName>
        <fullName evidence="3">DUF4827 domain-containing protein</fullName>
    </submittedName>
</protein>
<evidence type="ECO:0000313" key="4">
    <source>
        <dbReference type="Proteomes" id="UP001167831"/>
    </source>
</evidence>
<dbReference type="AlphaFoldDB" id="A0AAW7JM86"/>
<feature type="signal peptide" evidence="1">
    <location>
        <begin position="1"/>
        <end position="21"/>
    </location>
</feature>
<dbReference type="Proteomes" id="UP001167831">
    <property type="component" value="Unassembled WGS sequence"/>
</dbReference>
<dbReference type="GO" id="GO:0003755">
    <property type="term" value="F:peptidyl-prolyl cis-trans isomerase activity"/>
    <property type="evidence" value="ECO:0007669"/>
    <property type="project" value="InterPro"/>
</dbReference>
<proteinExistence type="predicted"/>
<evidence type="ECO:0000313" key="5">
    <source>
        <dbReference type="Proteomes" id="UP001168478"/>
    </source>
</evidence>
<name>A0AAW7JM86_9BACT</name>
<comment type="caution">
    <text evidence="3">The sequence shown here is derived from an EMBL/GenBank/DDBJ whole genome shotgun (WGS) entry which is preliminary data.</text>
</comment>
<sequence length="213" mass="23656">MGKIKLALLACAALFTLMSCDDTESYADQKKKERSAIRSYIAKENIKVITEKEFHAQDSTTDVSKNEYVLFETTGVYMQIIREGCGEKLKDGETATVICRFKEWNLLTDSLQLANNIENSSLNFPDLMSVKNTSGTFKASFIQGSSVMYSIYGSGSVPAGWLAPLSYIKIGRPAKPGEEIAKVKLIVPHTQGHQYASSGVYPCLYEITYQRGY</sequence>
<dbReference type="EMBL" id="JAUEIE010000022">
    <property type="protein sequence ID" value="MDN0023846.1"/>
    <property type="molecule type" value="Genomic_DNA"/>
</dbReference>
<evidence type="ECO:0000313" key="3">
    <source>
        <dbReference type="EMBL" id="MDN0026400.1"/>
    </source>
</evidence>
<reference evidence="3" key="1">
    <citation type="submission" date="2023-06" db="EMBL/GenBank/DDBJ databases">
        <authorList>
            <person name="Zeman M."/>
            <person name="Kubasova T."/>
            <person name="Jahodarova E."/>
            <person name="Nykrynova M."/>
            <person name="Rychlik I."/>
        </authorList>
    </citation>
    <scope>NUCLEOTIDE SEQUENCE</scope>
    <source>
        <strain evidence="3">ET15</strain>
        <strain evidence="2">ET37</strain>
    </source>
</reference>
<dbReference type="Pfam" id="PF16109">
    <property type="entry name" value="DUF4827"/>
    <property type="match status" value="1"/>
</dbReference>
<keyword evidence="1" id="KW-0732">Signal</keyword>
<dbReference type="InterPro" id="IPR032252">
    <property type="entry name" value="DUF4827"/>
</dbReference>
<dbReference type="EMBL" id="JAUEIF010000019">
    <property type="protein sequence ID" value="MDN0026400.1"/>
    <property type="molecule type" value="Genomic_DNA"/>
</dbReference>